<comment type="caution">
    <text evidence="1">The sequence shown here is derived from an EMBL/GenBank/DDBJ whole genome shotgun (WGS) entry which is preliminary data.</text>
</comment>
<accession>A0ABD3HIA5</accession>
<evidence type="ECO:0000313" key="2">
    <source>
        <dbReference type="Proteomes" id="UP001633002"/>
    </source>
</evidence>
<evidence type="ECO:0000313" key="1">
    <source>
        <dbReference type="EMBL" id="KAL3690631.1"/>
    </source>
</evidence>
<gene>
    <name evidence="1" type="ORF">R1sor_004282</name>
</gene>
<organism evidence="1 2">
    <name type="scientific">Riccia sorocarpa</name>
    <dbReference type="NCBI Taxonomy" id="122646"/>
    <lineage>
        <taxon>Eukaryota</taxon>
        <taxon>Viridiplantae</taxon>
        <taxon>Streptophyta</taxon>
        <taxon>Embryophyta</taxon>
        <taxon>Marchantiophyta</taxon>
        <taxon>Marchantiopsida</taxon>
        <taxon>Marchantiidae</taxon>
        <taxon>Marchantiales</taxon>
        <taxon>Ricciaceae</taxon>
        <taxon>Riccia</taxon>
    </lineage>
</organism>
<dbReference type="AlphaFoldDB" id="A0ABD3HIA5"/>
<reference evidence="1 2" key="1">
    <citation type="submission" date="2024-09" db="EMBL/GenBank/DDBJ databases">
        <title>Chromosome-scale assembly of Riccia sorocarpa.</title>
        <authorList>
            <person name="Paukszto L."/>
        </authorList>
    </citation>
    <scope>NUCLEOTIDE SEQUENCE [LARGE SCALE GENOMIC DNA]</scope>
    <source>
        <strain evidence="1">LP-2024</strain>
        <tissue evidence="1">Aerial parts of the thallus</tissue>
    </source>
</reference>
<sequence>MKIDAENPFITKLSPESDIFALGWLINELCGDYFTDMTDEEKREYNRDARDKGLPYSDAADVHAQRLKEALDLMRWEKIRSPYGNQRRKAVWRKNCVYTLNRMVSPPGNRMAVYPGKYWR</sequence>
<dbReference type="Proteomes" id="UP001633002">
    <property type="component" value="Unassembled WGS sequence"/>
</dbReference>
<keyword evidence="2" id="KW-1185">Reference proteome</keyword>
<name>A0ABD3HIA5_9MARC</name>
<dbReference type="EMBL" id="JBJQOH010000003">
    <property type="protein sequence ID" value="KAL3690631.1"/>
    <property type="molecule type" value="Genomic_DNA"/>
</dbReference>
<protein>
    <submittedName>
        <fullName evidence="1">Uncharacterized protein</fullName>
    </submittedName>
</protein>
<proteinExistence type="predicted"/>